<comment type="caution">
    <text evidence="8">The sequence shown here is derived from an EMBL/GenBank/DDBJ whole genome shotgun (WGS) entry which is preliminary data.</text>
</comment>
<organism evidence="8 9">
    <name type="scientific">Danaus plexippus plexippus</name>
    <dbReference type="NCBI Taxonomy" id="278856"/>
    <lineage>
        <taxon>Eukaryota</taxon>
        <taxon>Metazoa</taxon>
        <taxon>Ecdysozoa</taxon>
        <taxon>Arthropoda</taxon>
        <taxon>Hexapoda</taxon>
        <taxon>Insecta</taxon>
        <taxon>Pterygota</taxon>
        <taxon>Neoptera</taxon>
        <taxon>Endopterygota</taxon>
        <taxon>Lepidoptera</taxon>
        <taxon>Glossata</taxon>
        <taxon>Ditrysia</taxon>
        <taxon>Papilionoidea</taxon>
        <taxon>Nymphalidae</taxon>
        <taxon>Danainae</taxon>
        <taxon>Danaini</taxon>
        <taxon>Danaina</taxon>
        <taxon>Danaus</taxon>
        <taxon>Danaus</taxon>
    </lineage>
</organism>
<evidence type="ECO:0000256" key="6">
    <source>
        <dbReference type="ARBA" id="ARBA00034777"/>
    </source>
</evidence>
<evidence type="ECO:0000256" key="3">
    <source>
        <dbReference type="ARBA" id="ARBA00022490"/>
    </source>
</evidence>
<keyword evidence="5" id="KW-0966">Cell projection</keyword>
<protein>
    <submittedName>
        <fullName evidence="8">Uncharacterized protein</fullName>
    </submittedName>
</protein>
<reference evidence="8 9" key="1">
    <citation type="journal article" date="2011" name="Cell">
        <title>The monarch butterfly genome yields insights into long-distance migration.</title>
        <authorList>
            <person name="Zhan S."/>
            <person name="Merlin C."/>
            <person name="Boore J.L."/>
            <person name="Reppert S.M."/>
        </authorList>
    </citation>
    <scope>NUCLEOTIDE SEQUENCE [LARGE SCALE GENOMIC DNA]</scope>
    <source>
        <strain evidence="8">F-2</strain>
    </source>
</reference>
<proteinExistence type="inferred from homology"/>
<evidence type="ECO:0000256" key="1">
    <source>
        <dbReference type="ARBA" id="ARBA00004138"/>
    </source>
</evidence>
<dbReference type="EMBL" id="AGBW02008428">
    <property type="protein sequence ID" value="OWR53422.1"/>
    <property type="molecule type" value="Genomic_DNA"/>
</dbReference>
<dbReference type="GO" id="GO:0005856">
    <property type="term" value="C:cytoskeleton"/>
    <property type="evidence" value="ECO:0007669"/>
    <property type="project" value="UniProtKB-SubCell"/>
</dbReference>
<dbReference type="InParanoid" id="A0A212FI62"/>
<gene>
    <name evidence="8" type="ORF">KGM_206495</name>
</gene>
<keyword evidence="4" id="KW-0206">Cytoskeleton</keyword>
<dbReference type="KEGG" id="dpl:KGM_206495"/>
<comment type="similarity">
    <text evidence="6">Belongs to the CFAP144 family.</text>
</comment>
<dbReference type="InterPro" id="IPR029214">
    <property type="entry name" value="CFAP144"/>
</dbReference>
<name>A0A212FI62_DANPL</name>
<dbReference type="Pfam" id="PF14886">
    <property type="entry name" value="FAM183"/>
    <property type="match status" value="1"/>
</dbReference>
<dbReference type="AlphaFoldDB" id="A0A212FI62"/>
<evidence type="ECO:0000256" key="7">
    <source>
        <dbReference type="SAM" id="MobiDB-lite"/>
    </source>
</evidence>
<evidence type="ECO:0000313" key="8">
    <source>
        <dbReference type="EMBL" id="OWR53422.1"/>
    </source>
</evidence>
<feature type="region of interest" description="Disordered" evidence="7">
    <location>
        <begin position="1"/>
        <end position="20"/>
    </location>
</feature>
<keyword evidence="9" id="KW-1185">Reference proteome</keyword>
<sequence>MSIEQSERERETCPSEPNNLHRRSFKLRFASQRELGRSYVSAIKPLGLPAAVSSKEWGRVAEDAAGAREENESTLKRVQELFTRGPRDKYRAPVTSAQEYGWWSVQRTADTGLLAPPRHHIADSAWLKERLRVLAADYGLKRR</sequence>
<feature type="compositionally biased region" description="Basic and acidic residues" evidence="7">
    <location>
        <begin position="1"/>
        <end position="13"/>
    </location>
</feature>
<accession>A0A212FI62</accession>
<comment type="subcellular location">
    <subcellularLocation>
        <location evidence="1">Cell projection</location>
        <location evidence="1">Cilium</location>
    </subcellularLocation>
    <subcellularLocation>
        <location evidence="2">Cytoplasm</location>
        <location evidence="2">Cytoskeleton</location>
    </subcellularLocation>
</comment>
<evidence type="ECO:0000256" key="2">
    <source>
        <dbReference type="ARBA" id="ARBA00004245"/>
    </source>
</evidence>
<dbReference type="Proteomes" id="UP000007151">
    <property type="component" value="Unassembled WGS sequence"/>
</dbReference>
<evidence type="ECO:0000313" key="9">
    <source>
        <dbReference type="Proteomes" id="UP000007151"/>
    </source>
</evidence>
<dbReference type="GO" id="GO:0005929">
    <property type="term" value="C:cilium"/>
    <property type="evidence" value="ECO:0007669"/>
    <property type="project" value="UniProtKB-SubCell"/>
</dbReference>
<keyword evidence="3" id="KW-0963">Cytoplasm</keyword>
<evidence type="ECO:0000256" key="5">
    <source>
        <dbReference type="ARBA" id="ARBA00023273"/>
    </source>
</evidence>
<evidence type="ECO:0000256" key="4">
    <source>
        <dbReference type="ARBA" id="ARBA00023212"/>
    </source>
</evidence>